<evidence type="ECO:0000256" key="4">
    <source>
        <dbReference type="ARBA" id="ARBA00048391"/>
    </source>
</evidence>
<evidence type="ECO:0000256" key="5">
    <source>
        <dbReference type="HAMAP-Rule" id="MF_02126"/>
    </source>
</evidence>
<evidence type="ECO:0000313" key="8">
    <source>
        <dbReference type="EMBL" id="NVO55497.1"/>
    </source>
</evidence>
<proteinExistence type="inferred from homology"/>
<evidence type="ECO:0000256" key="1">
    <source>
        <dbReference type="ARBA" id="ARBA00022603"/>
    </source>
</evidence>
<keyword evidence="2 5" id="KW-0808">Transferase</keyword>
<evidence type="ECO:0000259" key="6">
    <source>
        <dbReference type="Pfam" id="PF05175"/>
    </source>
</evidence>
<dbReference type="Pfam" id="PF17827">
    <property type="entry name" value="PrmC_N"/>
    <property type="match status" value="1"/>
</dbReference>
<sequence>MTGAQTAAQAMVAATARLRAAGVDDPARDARLLLAHAARIEASRVTLIAPEELSPDIAERYDQLISLRAIRVPVSHLLGERAFYGRRFRVSRDVLDPRPETEALIEAALSEPFDHVLDLGVGSGCILITLLAERISASGIGVDLSEAACLQASANAVQHEVQGRVEIRASDWFASVDGLFDLIVANPPYISLTEMDELSPEVREHEPRLALTDENDGLDAYRRIAADAPDFLTPGGRILVEIGPTQAADVSALFDATGLSDIRVIPDLDGRDRVVGARMPG</sequence>
<evidence type="ECO:0000259" key="7">
    <source>
        <dbReference type="Pfam" id="PF17827"/>
    </source>
</evidence>
<feature type="binding site" evidence="5">
    <location>
        <position position="172"/>
    </location>
    <ligand>
        <name>S-adenosyl-L-methionine</name>
        <dbReference type="ChEBI" id="CHEBI:59789"/>
    </ligand>
</feature>
<feature type="binding site" evidence="5">
    <location>
        <begin position="120"/>
        <end position="124"/>
    </location>
    <ligand>
        <name>S-adenosyl-L-methionine</name>
        <dbReference type="ChEBI" id="CHEBI:59789"/>
    </ligand>
</feature>
<keyword evidence="1 5" id="KW-0489">Methyltransferase</keyword>
<comment type="function">
    <text evidence="5">Methylates the class 1 translation termination release factors RF1/PrfA and RF2/PrfB on the glutamine residue of the universally conserved GGQ motif.</text>
</comment>
<comment type="similarity">
    <text evidence="5">Belongs to the protein N5-glutamine methyltransferase family. PrmC subfamily.</text>
</comment>
<dbReference type="GO" id="GO:0102559">
    <property type="term" value="F:peptide chain release factor N(5)-glutamine methyltransferase activity"/>
    <property type="evidence" value="ECO:0007669"/>
    <property type="project" value="UniProtKB-EC"/>
</dbReference>
<dbReference type="InterPro" id="IPR029063">
    <property type="entry name" value="SAM-dependent_MTases_sf"/>
</dbReference>
<dbReference type="CDD" id="cd02440">
    <property type="entry name" value="AdoMet_MTases"/>
    <property type="match status" value="1"/>
</dbReference>
<name>A0ABX2PMZ8_9RHOB</name>
<dbReference type="InterPro" id="IPR004556">
    <property type="entry name" value="HemK-like"/>
</dbReference>
<keyword evidence="3 5" id="KW-0949">S-adenosyl-L-methionine</keyword>
<feature type="binding site" evidence="5">
    <location>
        <position position="143"/>
    </location>
    <ligand>
        <name>S-adenosyl-L-methionine</name>
        <dbReference type="ChEBI" id="CHEBI:59789"/>
    </ligand>
</feature>
<keyword evidence="9" id="KW-1185">Reference proteome</keyword>
<dbReference type="PROSITE" id="PS00092">
    <property type="entry name" value="N6_MTASE"/>
    <property type="match status" value="1"/>
</dbReference>
<dbReference type="InterPro" id="IPR019874">
    <property type="entry name" value="RF_methyltr_PrmC"/>
</dbReference>
<dbReference type="PANTHER" id="PTHR18895:SF74">
    <property type="entry name" value="MTRF1L RELEASE FACTOR GLUTAMINE METHYLTRANSFERASE"/>
    <property type="match status" value="1"/>
</dbReference>
<evidence type="ECO:0000256" key="3">
    <source>
        <dbReference type="ARBA" id="ARBA00022691"/>
    </source>
</evidence>
<dbReference type="InterPro" id="IPR007848">
    <property type="entry name" value="Small_mtfrase_dom"/>
</dbReference>
<evidence type="ECO:0000313" key="9">
    <source>
        <dbReference type="Proteomes" id="UP000630805"/>
    </source>
</evidence>
<dbReference type="SUPFAM" id="SSF53335">
    <property type="entry name" value="S-adenosyl-L-methionine-dependent methyltransferases"/>
    <property type="match status" value="1"/>
</dbReference>
<evidence type="ECO:0000256" key="2">
    <source>
        <dbReference type="ARBA" id="ARBA00022679"/>
    </source>
</evidence>
<reference evidence="8 9" key="1">
    <citation type="submission" date="2020-06" db="EMBL/GenBank/DDBJ databases">
        <authorList>
            <person name="Cao W.R."/>
        </authorList>
    </citation>
    <scope>NUCLEOTIDE SEQUENCE [LARGE SCALE GENOMIC DNA]</scope>
    <source>
        <strain evidence="8 9">B1Z28</strain>
    </source>
</reference>
<dbReference type="Pfam" id="PF05175">
    <property type="entry name" value="MTS"/>
    <property type="match status" value="1"/>
</dbReference>
<dbReference type="HAMAP" id="MF_02126">
    <property type="entry name" value="RF_methyltr_PrmC"/>
    <property type="match status" value="1"/>
</dbReference>
<dbReference type="GO" id="GO:0032259">
    <property type="term" value="P:methylation"/>
    <property type="evidence" value="ECO:0007669"/>
    <property type="project" value="UniProtKB-KW"/>
</dbReference>
<dbReference type="Gene3D" id="3.40.50.150">
    <property type="entry name" value="Vaccinia Virus protein VP39"/>
    <property type="match status" value="1"/>
</dbReference>
<gene>
    <name evidence="5 8" type="primary">prmC</name>
    <name evidence="8" type="ORF">HW561_06820</name>
</gene>
<feature type="binding site" evidence="5">
    <location>
        <position position="186"/>
    </location>
    <ligand>
        <name>S-adenosyl-L-methionine</name>
        <dbReference type="ChEBI" id="CHEBI:59789"/>
    </ligand>
</feature>
<feature type="domain" description="Release factor glutamine methyltransferase N-terminal" evidence="7">
    <location>
        <begin position="9"/>
        <end position="79"/>
    </location>
</feature>
<dbReference type="Proteomes" id="UP000630805">
    <property type="component" value="Unassembled WGS sequence"/>
</dbReference>
<organism evidence="8 9">
    <name type="scientific">Ruegeria haliotis</name>
    <dbReference type="NCBI Taxonomy" id="2747601"/>
    <lineage>
        <taxon>Bacteria</taxon>
        <taxon>Pseudomonadati</taxon>
        <taxon>Pseudomonadota</taxon>
        <taxon>Alphaproteobacteria</taxon>
        <taxon>Rhodobacterales</taxon>
        <taxon>Roseobacteraceae</taxon>
        <taxon>Ruegeria</taxon>
    </lineage>
</organism>
<feature type="domain" description="Methyltransferase small" evidence="6">
    <location>
        <begin position="101"/>
        <end position="190"/>
    </location>
</feature>
<accession>A0ABX2PMZ8</accession>
<dbReference type="EC" id="2.1.1.297" evidence="5"/>
<comment type="caution">
    <text evidence="8">The sequence shown here is derived from an EMBL/GenBank/DDBJ whole genome shotgun (WGS) entry which is preliminary data.</text>
</comment>
<dbReference type="InterPro" id="IPR040758">
    <property type="entry name" value="PrmC_N"/>
</dbReference>
<protein>
    <recommendedName>
        <fullName evidence="5">Release factor glutamine methyltransferase</fullName>
        <shortName evidence="5">RF MTase</shortName>
        <ecNumber evidence="5">2.1.1.297</ecNumber>
    </recommendedName>
    <alternativeName>
        <fullName evidence="5">N5-glutamine methyltransferase PrmC</fullName>
    </alternativeName>
    <alternativeName>
        <fullName evidence="5">Protein-(glutamine-N5) MTase PrmC</fullName>
    </alternativeName>
    <alternativeName>
        <fullName evidence="5">Protein-glutamine N-methyltransferase PrmC</fullName>
    </alternativeName>
</protein>
<comment type="catalytic activity">
    <reaction evidence="4 5">
        <text>L-glutaminyl-[peptide chain release factor] + S-adenosyl-L-methionine = N(5)-methyl-L-glutaminyl-[peptide chain release factor] + S-adenosyl-L-homocysteine + H(+)</text>
        <dbReference type="Rhea" id="RHEA:42896"/>
        <dbReference type="Rhea" id="RHEA-COMP:10271"/>
        <dbReference type="Rhea" id="RHEA-COMP:10272"/>
        <dbReference type="ChEBI" id="CHEBI:15378"/>
        <dbReference type="ChEBI" id="CHEBI:30011"/>
        <dbReference type="ChEBI" id="CHEBI:57856"/>
        <dbReference type="ChEBI" id="CHEBI:59789"/>
        <dbReference type="ChEBI" id="CHEBI:61891"/>
        <dbReference type="EC" id="2.1.1.297"/>
    </reaction>
</comment>
<dbReference type="NCBIfam" id="TIGR03534">
    <property type="entry name" value="RF_mod_PrmC"/>
    <property type="match status" value="1"/>
</dbReference>
<dbReference type="RefSeq" id="WP_176863006.1">
    <property type="nucleotide sequence ID" value="NZ_JABXWT010000002.1"/>
</dbReference>
<dbReference type="Gene3D" id="1.10.8.10">
    <property type="entry name" value="DNA helicase RuvA subunit, C-terminal domain"/>
    <property type="match status" value="1"/>
</dbReference>
<dbReference type="NCBIfam" id="TIGR00536">
    <property type="entry name" value="hemK_fam"/>
    <property type="match status" value="1"/>
</dbReference>
<dbReference type="InterPro" id="IPR002052">
    <property type="entry name" value="DNA_methylase_N6_adenine_CS"/>
</dbReference>
<dbReference type="InterPro" id="IPR050320">
    <property type="entry name" value="N5-glutamine_MTase"/>
</dbReference>
<dbReference type="EMBL" id="JABXWT010000002">
    <property type="protein sequence ID" value="NVO55497.1"/>
    <property type="molecule type" value="Genomic_DNA"/>
</dbReference>
<feature type="binding site" evidence="5">
    <location>
        <begin position="186"/>
        <end position="189"/>
    </location>
    <ligand>
        <name>substrate</name>
    </ligand>
</feature>
<dbReference type="PANTHER" id="PTHR18895">
    <property type="entry name" value="HEMK METHYLTRANSFERASE"/>
    <property type="match status" value="1"/>
</dbReference>